<dbReference type="InterPro" id="IPR014752">
    <property type="entry name" value="Arrestin-like_C"/>
</dbReference>
<evidence type="ECO:0000313" key="1">
    <source>
        <dbReference type="EMBL" id="KAG0326462.1"/>
    </source>
</evidence>
<evidence type="ECO:0000313" key="2">
    <source>
        <dbReference type="Proteomes" id="UP000738325"/>
    </source>
</evidence>
<evidence type="ECO:0008006" key="3">
    <source>
        <dbReference type="Google" id="ProtNLM"/>
    </source>
</evidence>
<keyword evidence="2" id="KW-1185">Reference proteome</keyword>
<dbReference type="Proteomes" id="UP000738325">
    <property type="component" value="Unassembled WGS sequence"/>
</dbReference>
<name>A0A9P6UZ13_9FUNG</name>
<dbReference type="AlphaFoldDB" id="A0A9P6UZ13"/>
<gene>
    <name evidence="1" type="ORF">BGZ99_009494</name>
</gene>
<comment type="caution">
    <text evidence="1">The sequence shown here is derived from an EMBL/GenBank/DDBJ whole genome shotgun (WGS) entry which is preliminary data.</text>
</comment>
<dbReference type="Gene3D" id="2.60.40.640">
    <property type="match status" value="1"/>
</dbReference>
<proteinExistence type="predicted"/>
<dbReference type="EMBL" id="JAAAIP010000081">
    <property type="protein sequence ID" value="KAG0326462.1"/>
    <property type="molecule type" value="Genomic_DNA"/>
</dbReference>
<sequence length="431" mass="47436">MQLLGGKSTKTLSILIDHDPQQLGPRGLPLFYATPENPVVITGEATFETDHDCKGGDMQIECVTLVKVEWSDKAGFNRFSYGSGTAFNRKKVNVGLKHSATGSIKTGRYRAKINFPVAITTPSSATLQHAYVVYKIEARIPRRFPASDIVQEQLVWVVNSNITEATRCSEKLQACFLEEVLDDKDDYYIGTTEEVDPQQKSWVHTFNFIKTDDAKGAATPVVPTGPPLTCKVPTTTFMAGETVAFAVESAPPPGSFDVQSVSSSSTMLPRCDAAVYHPEIAVCIKQSIFYHDEGGTATLRDHREFACVFHGEIEQDHGGNLVPHREVFHITLPSLLEDSPDGLKPSVECHSLNIKHLLKVNVMYKDNSKRVRKFKIPITITSAPSADPLQFRFSSEWSSPHQPGALKLGDIFSRGAMRVLQSLNTSPGPSM</sequence>
<reference evidence="1" key="1">
    <citation type="journal article" date="2020" name="Fungal Divers.">
        <title>Resolving the Mortierellaceae phylogeny through synthesis of multi-gene phylogenetics and phylogenomics.</title>
        <authorList>
            <person name="Vandepol N."/>
            <person name="Liber J."/>
            <person name="Desiro A."/>
            <person name="Na H."/>
            <person name="Kennedy M."/>
            <person name="Barry K."/>
            <person name="Grigoriev I.V."/>
            <person name="Miller A.N."/>
            <person name="O'Donnell K."/>
            <person name="Stajich J.E."/>
            <person name="Bonito G."/>
        </authorList>
    </citation>
    <scope>NUCLEOTIDE SEQUENCE</scope>
    <source>
        <strain evidence="1">REB-010B</strain>
    </source>
</reference>
<dbReference type="OrthoDB" id="2365182at2759"/>
<accession>A0A9P6UZ13</accession>
<protein>
    <recommendedName>
        <fullName evidence="3">Arrestin C-terminal-like domain-containing protein</fullName>
    </recommendedName>
</protein>
<organism evidence="1 2">
    <name type="scientific">Dissophora globulifera</name>
    <dbReference type="NCBI Taxonomy" id="979702"/>
    <lineage>
        <taxon>Eukaryota</taxon>
        <taxon>Fungi</taxon>
        <taxon>Fungi incertae sedis</taxon>
        <taxon>Mucoromycota</taxon>
        <taxon>Mortierellomycotina</taxon>
        <taxon>Mortierellomycetes</taxon>
        <taxon>Mortierellales</taxon>
        <taxon>Mortierellaceae</taxon>
        <taxon>Dissophora</taxon>
    </lineage>
</organism>